<organism evidence="2 3">
    <name type="scientific">Roseivirga spongicola</name>
    <dbReference type="NCBI Taxonomy" id="333140"/>
    <lineage>
        <taxon>Bacteria</taxon>
        <taxon>Pseudomonadati</taxon>
        <taxon>Bacteroidota</taxon>
        <taxon>Cytophagia</taxon>
        <taxon>Cytophagales</taxon>
        <taxon>Roseivirgaceae</taxon>
        <taxon>Roseivirga</taxon>
    </lineage>
</organism>
<dbReference type="Proteomes" id="UP000075606">
    <property type="component" value="Unassembled WGS sequence"/>
</dbReference>
<dbReference type="AlphaFoldDB" id="A0A150X3M2"/>
<keyword evidence="3" id="KW-1185">Reference proteome</keyword>
<proteinExistence type="predicted"/>
<protein>
    <submittedName>
        <fullName evidence="2">Uncharacterized protein</fullName>
    </submittedName>
</protein>
<keyword evidence="1" id="KW-1133">Transmembrane helix</keyword>
<evidence type="ECO:0000313" key="2">
    <source>
        <dbReference type="EMBL" id="KYG73316.1"/>
    </source>
</evidence>
<keyword evidence="1" id="KW-0472">Membrane</keyword>
<feature type="transmembrane region" description="Helical" evidence="1">
    <location>
        <begin position="86"/>
        <end position="103"/>
    </location>
</feature>
<evidence type="ECO:0000313" key="3">
    <source>
        <dbReference type="Proteomes" id="UP000075606"/>
    </source>
</evidence>
<accession>A0A150X3M2</accession>
<name>A0A150X3M2_9BACT</name>
<feature type="transmembrane region" description="Helical" evidence="1">
    <location>
        <begin position="55"/>
        <end position="74"/>
    </location>
</feature>
<keyword evidence="1" id="KW-0812">Transmembrane</keyword>
<evidence type="ECO:0000256" key="1">
    <source>
        <dbReference type="SAM" id="Phobius"/>
    </source>
</evidence>
<sequence length="105" mass="11984">MIVIAGFFALLLLFLYVQFSENRRMKILKAIPAFTTVLAVWGLCTSWFWFYLFNLYLSLPALVLAIVLNAYSTYKALNPKLVRTNSILILSAFVLGALSFVYFDV</sequence>
<dbReference type="EMBL" id="LRPC01000028">
    <property type="protein sequence ID" value="KYG73316.1"/>
    <property type="molecule type" value="Genomic_DNA"/>
</dbReference>
<gene>
    <name evidence="2" type="ORF">AWW68_11440</name>
</gene>
<reference evidence="2 3" key="1">
    <citation type="submission" date="2016-01" db="EMBL/GenBank/DDBJ databases">
        <title>Genome sequencing of Roseivirga spongicola UST030701-084.</title>
        <authorList>
            <person name="Selvaratnam C."/>
            <person name="Thevarajoo S."/>
            <person name="Goh K.M."/>
            <person name="Ee R."/>
            <person name="Chan K.-G."/>
            <person name="Chong C.S."/>
        </authorList>
    </citation>
    <scope>NUCLEOTIDE SEQUENCE [LARGE SCALE GENOMIC DNA]</scope>
    <source>
        <strain evidence="2 3">UST030701-084</strain>
    </source>
</reference>
<comment type="caution">
    <text evidence="2">The sequence shown here is derived from an EMBL/GenBank/DDBJ whole genome shotgun (WGS) entry which is preliminary data.</text>
</comment>
<dbReference type="STRING" id="333140.AWW68_11440"/>